<name>A0A345XWM4_9ACTN</name>
<dbReference type="AlphaFoldDB" id="A0A345XWM4"/>
<reference evidence="3 4" key="1">
    <citation type="submission" date="2018-07" db="EMBL/GenBank/DDBJ databases">
        <title>Draft genome of the type strain Streptomyces armeniacus ATCC 15676.</title>
        <authorList>
            <person name="Labana P."/>
            <person name="Gosse J.T."/>
            <person name="Boddy C.N."/>
        </authorList>
    </citation>
    <scope>NUCLEOTIDE SEQUENCE [LARGE SCALE GENOMIC DNA]</scope>
    <source>
        <strain evidence="3 4">ATCC 15676</strain>
    </source>
</reference>
<organism evidence="3 4">
    <name type="scientific">Streptomyces armeniacus</name>
    <dbReference type="NCBI Taxonomy" id="83291"/>
    <lineage>
        <taxon>Bacteria</taxon>
        <taxon>Bacillati</taxon>
        <taxon>Actinomycetota</taxon>
        <taxon>Actinomycetes</taxon>
        <taxon>Kitasatosporales</taxon>
        <taxon>Streptomycetaceae</taxon>
        <taxon>Streptomyces</taxon>
    </lineage>
</organism>
<keyword evidence="2" id="KW-0732">Signal</keyword>
<proteinExistence type="predicted"/>
<dbReference type="EMBL" id="CP031320">
    <property type="protein sequence ID" value="AXK36040.1"/>
    <property type="molecule type" value="Genomic_DNA"/>
</dbReference>
<gene>
    <name evidence="3" type="ORF">DVA86_28980</name>
</gene>
<evidence type="ECO:0000256" key="1">
    <source>
        <dbReference type="SAM" id="MobiDB-lite"/>
    </source>
</evidence>
<evidence type="ECO:0000313" key="3">
    <source>
        <dbReference type="EMBL" id="AXK36040.1"/>
    </source>
</evidence>
<feature type="chain" id="PRO_5016839551" evidence="2">
    <location>
        <begin position="19"/>
        <end position="388"/>
    </location>
</feature>
<accession>A0A345XWM4</accession>
<protein>
    <submittedName>
        <fullName evidence="3">Uncharacterized protein</fullName>
    </submittedName>
</protein>
<feature type="signal peptide" evidence="2">
    <location>
        <begin position="1"/>
        <end position="18"/>
    </location>
</feature>
<evidence type="ECO:0000313" key="4">
    <source>
        <dbReference type="Proteomes" id="UP000254425"/>
    </source>
</evidence>
<dbReference type="Proteomes" id="UP000254425">
    <property type="component" value="Chromosome"/>
</dbReference>
<feature type="compositionally biased region" description="Basic and acidic residues" evidence="1">
    <location>
        <begin position="26"/>
        <end position="42"/>
    </location>
</feature>
<evidence type="ECO:0000256" key="2">
    <source>
        <dbReference type="SAM" id="SignalP"/>
    </source>
</evidence>
<feature type="region of interest" description="Disordered" evidence="1">
    <location>
        <begin position="21"/>
        <end position="52"/>
    </location>
</feature>
<dbReference type="KEGG" id="sarm:DVA86_28980"/>
<sequence>MIGALMALAALAAPAAVAVPENGGTVREDGDTVRERTQREHAPQTPAQPRTHGWEISSAGRLSSGAHLSSVTSAGRDAAWAVGHQRFDGVADGVLLSWNGERWRQDRTPGLPDVDYWHSVSAASARDVWAYGWSQTEETMARYDGARWRRVPLPELPGEQIHGFSELATAHGRAWLAGNQWIHTYEGGRWRTTDLGSGTGISDVYARTGRDAWAVGGFSLVGHESRPVALHWDGARWHETALPDRGIRLANVYAESARSVWASGFTTPVGEERQAPKVLHWDGRTWRDVTGPVAGLAPQALSGDGRGGVWLSGDPDGWEGPPVFWHYGHKRWTKVHGATLPEGTTQAYNVTDLAPAGHTGRQWAVGSYELLDGQGSSFGYEFIQRSRH</sequence>
<keyword evidence="4" id="KW-1185">Reference proteome</keyword>